<keyword evidence="3" id="KW-1185">Reference proteome</keyword>
<dbReference type="OrthoDB" id="9927675at2"/>
<reference evidence="3" key="1">
    <citation type="submission" date="2017-01" db="EMBL/GenBank/DDBJ databases">
        <authorList>
            <person name="Varghese N."/>
            <person name="Submissions S."/>
        </authorList>
    </citation>
    <scope>NUCLEOTIDE SEQUENCE [LARGE SCALE GENOMIC DNA]</scope>
    <source>
        <strain evidence="3">DSM 22306</strain>
    </source>
</reference>
<keyword evidence="1" id="KW-0812">Transmembrane</keyword>
<accession>A0A1N7J5J5</accession>
<dbReference type="AlphaFoldDB" id="A0A1N7J5J5"/>
<dbReference type="RefSeq" id="WP_054342819.1">
    <property type="nucleotide sequence ID" value="NZ_FTOE01000001.1"/>
</dbReference>
<protein>
    <submittedName>
        <fullName evidence="2">Uncharacterized protein</fullName>
    </submittedName>
</protein>
<feature type="transmembrane region" description="Helical" evidence="1">
    <location>
        <begin position="47"/>
        <end position="64"/>
    </location>
</feature>
<dbReference type="EMBL" id="FTOE01000001">
    <property type="protein sequence ID" value="SIS44633.1"/>
    <property type="molecule type" value="Genomic_DNA"/>
</dbReference>
<evidence type="ECO:0000313" key="3">
    <source>
        <dbReference type="Proteomes" id="UP000185999"/>
    </source>
</evidence>
<dbReference type="Proteomes" id="UP000185999">
    <property type="component" value="Unassembled WGS sequence"/>
</dbReference>
<keyword evidence="1" id="KW-1133">Transmembrane helix</keyword>
<gene>
    <name evidence="2" type="ORF">SAMN05421760_101649</name>
</gene>
<evidence type="ECO:0000256" key="1">
    <source>
        <dbReference type="SAM" id="Phobius"/>
    </source>
</evidence>
<keyword evidence="1" id="KW-0472">Membrane</keyword>
<dbReference type="STRING" id="619304.SAMN05421760_101649"/>
<proteinExistence type="predicted"/>
<evidence type="ECO:0000313" key="2">
    <source>
        <dbReference type="EMBL" id="SIS44633.1"/>
    </source>
</evidence>
<sequence length="75" mass="8080">MNYLGCNGSITENVDGFPLCSDGWLVVSQEAIIQQSMVISQQDSAELWPLLLGLLVLGGSIKILRNVFSQNLKGG</sequence>
<organism evidence="2 3">
    <name type="scientific">Neptunomonas antarctica</name>
    <dbReference type="NCBI Taxonomy" id="619304"/>
    <lineage>
        <taxon>Bacteria</taxon>
        <taxon>Pseudomonadati</taxon>
        <taxon>Pseudomonadota</taxon>
        <taxon>Gammaproteobacteria</taxon>
        <taxon>Oceanospirillales</taxon>
        <taxon>Oceanospirillaceae</taxon>
        <taxon>Neptunomonas</taxon>
    </lineage>
</organism>
<name>A0A1N7J5J5_9GAMM</name>